<feature type="compositionally biased region" description="Polar residues" evidence="1">
    <location>
        <begin position="12"/>
        <end position="21"/>
    </location>
</feature>
<keyword evidence="3" id="KW-1185">Reference proteome</keyword>
<feature type="compositionally biased region" description="Polar residues" evidence="1">
    <location>
        <begin position="186"/>
        <end position="200"/>
    </location>
</feature>
<evidence type="ECO:0000256" key="1">
    <source>
        <dbReference type="SAM" id="MobiDB-lite"/>
    </source>
</evidence>
<accession>A0A8A4TKI0</accession>
<dbReference type="Proteomes" id="UP000663929">
    <property type="component" value="Chromosome"/>
</dbReference>
<protein>
    <submittedName>
        <fullName evidence="2">Uncharacterized protein</fullName>
    </submittedName>
</protein>
<sequence>MPFKKPGKFSPRAQNDMATMTKNEEPPKPKSRTRHGNAGNNHNLKHGLFVNAVLNDEEKGMFDALVDSLSSDFIFNKSADLIQVKMIALYWLKLNRAITLDLPEHAERFDRMIRAHMRELKTTKLTREGDKPVEPTTTPAEWAADILAKAGTEAESEPVKPKRGRKPTKERASTPSISGTRRKPSSKMNQSQTLSETSRK</sequence>
<feature type="compositionally biased region" description="Basic and acidic residues" evidence="1">
    <location>
        <begin position="124"/>
        <end position="133"/>
    </location>
</feature>
<evidence type="ECO:0000313" key="3">
    <source>
        <dbReference type="Proteomes" id="UP000663929"/>
    </source>
</evidence>
<dbReference type="RefSeq" id="WP_237379275.1">
    <property type="nucleotide sequence ID" value="NZ_CP071793.1"/>
</dbReference>
<reference evidence="2" key="1">
    <citation type="submission" date="2021-03" db="EMBL/GenBank/DDBJ databases">
        <title>Acanthopleuribacteraceae sp. M133.</title>
        <authorList>
            <person name="Wang G."/>
        </authorList>
    </citation>
    <scope>NUCLEOTIDE SEQUENCE</scope>
    <source>
        <strain evidence="2">M133</strain>
    </source>
</reference>
<dbReference type="AlphaFoldDB" id="A0A8A4TKI0"/>
<feature type="region of interest" description="Disordered" evidence="1">
    <location>
        <begin position="124"/>
        <end position="200"/>
    </location>
</feature>
<dbReference type="KEGG" id="scor:J3U87_29010"/>
<evidence type="ECO:0000313" key="2">
    <source>
        <dbReference type="EMBL" id="QTD49642.1"/>
    </source>
</evidence>
<organism evidence="2 3">
    <name type="scientific">Sulfidibacter corallicola</name>
    <dbReference type="NCBI Taxonomy" id="2818388"/>
    <lineage>
        <taxon>Bacteria</taxon>
        <taxon>Pseudomonadati</taxon>
        <taxon>Acidobacteriota</taxon>
        <taxon>Holophagae</taxon>
        <taxon>Acanthopleuribacterales</taxon>
        <taxon>Acanthopleuribacteraceae</taxon>
        <taxon>Sulfidibacter</taxon>
    </lineage>
</organism>
<gene>
    <name evidence="2" type="ORF">J3U87_29010</name>
</gene>
<proteinExistence type="predicted"/>
<feature type="region of interest" description="Disordered" evidence="1">
    <location>
        <begin position="1"/>
        <end position="42"/>
    </location>
</feature>
<dbReference type="EMBL" id="CP071793">
    <property type="protein sequence ID" value="QTD49642.1"/>
    <property type="molecule type" value="Genomic_DNA"/>
</dbReference>
<name>A0A8A4TKI0_SULCO</name>